<sequence length="101" mass="11387">MSAARIGERIDQPVADGRLVMETRRRGWERLNGSIVARGSKWLLLAIKCDPGFDGHALMRVSDVCRIRQYVSSPNRTEPGQQRDEPVLLDLRFSAARPAEL</sequence>
<name>A0A1H2N5X9_9ACTN</name>
<evidence type="ECO:0000313" key="2">
    <source>
        <dbReference type="Proteomes" id="UP000198825"/>
    </source>
</evidence>
<dbReference type="EMBL" id="LT629799">
    <property type="protein sequence ID" value="SDV00782.1"/>
    <property type="molecule type" value="Genomic_DNA"/>
</dbReference>
<proteinExistence type="predicted"/>
<dbReference type="Proteomes" id="UP000198825">
    <property type="component" value="Chromosome I"/>
</dbReference>
<keyword evidence="2" id="KW-1185">Reference proteome</keyword>
<reference evidence="2" key="1">
    <citation type="submission" date="2016-10" db="EMBL/GenBank/DDBJ databases">
        <authorList>
            <person name="Varghese N."/>
            <person name="Submissions S."/>
        </authorList>
    </citation>
    <scope>NUCLEOTIDE SEQUENCE [LARGE SCALE GENOMIC DNA]</scope>
    <source>
        <strain evidence="2">DSM 21743</strain>
    </source>
</reference>
<organism evidence="1 2">
    <name type="scientific">Microlunatus sagamiharensis</name>
    <dbReference type="NCBI Taxonomy" id="546874"/>
    <lineage>
        <taxon>Bacteria</taxon>
        <taxon>Bacillati</taxon>
        <taxon>Actinomycetota</taxon>
        <taxon>Actinomycetes</taxon>
        <taxon>Propionibacteriales</taxon>
        <taxon>Propionibacteriaceae</taxon>
        <taxon>Microlunatus</taxon>
    </lineage>
</organism>
<gene>
    <name evidence="1" type="ORF">SAMN04488544_3373</name>
</gene>
<protein>
    <submittedName>
        <fullName evidence="1">Uncharacterized protein</fullName>
    </submittedName>
</protein>
<accession>A0A1H2N5X9</accession>
<evidence type="ECO:0000313" key="1">
    <source>
        <dbReference type="EMBL" id="SDV00782.1"/>
    </source>
</evidence>
<dbReference type="AlphaFoldDB" id="A0A1H2N5X9"/>
<dbReference type="RefSeq" id="WP_091076938.1">
    <property type="nucleotide sequence ID" value="NZ_LT629799.1"/>
</dbReference>